<feature type="domain" description="Transposase IS66 central" evidence="2">
    <location>
        <begin position="145"/>
        <end position="207"/>
    </location>
</feature>
<dbReference type="PANTHER" id="PTHR33678">
    <property type="entry name" value="BLL1576 PROTEIN"/>
    <property type="match status" value="1"/>
</dbReference>
<feature type="domain" description="Transposase TnpC homeodomain" evidence="3">
    <location>
        <begin position="1"/>
        <end position="79"/>
    </location>
</feature>
<dbReference type="PANTHER" id="PTHR33678:SF2">
    <property type="match status" value="1"/>
</dbReference>
<evidence type="ECO:0000313" key="4">
    <source>
        <dbReference type="EMBL" id="EJW94137.1"/>
    </source>
</evidence>
<gene>
    <name evidence="4" type="ORF">EVA_17756</name>
</gene>
<protein>
    <submittedName>
        <fullName evidence="4">Transposase, IS66</fullName>
    </submittedName>
</protein>
<feature type="non-terminal residue" evidence="4">
    <location>
        <position position="208"/>
    </location>
</feature>
<sequence length="208" mass="24365">WLKRKVFGGRMSEKNINTAGQLSIDFGELGLTEEESVAYEKAKEETQAYHEKRIKAGQERKVKSRHGRKDLPKELPRVEEHLYPEGYNEEEWELLPDSFNEITEVLEHKPEVFYVRRYIKHKAVRKTDNDRTIKAASTPVLPIAKSYASASVLAHIMKGKYYDHLPYYRQIEMYKRIGVSLPPPTINGWFLDVADLLRPFYLRIKDLV</sequence>
<proteinExistence type="predicted"/>
<dbReference type="InterPro" id="IPR052344">
    <property type="entry name" value="Transposase-related"/>
</dbReference>
<dbReference type="Pfam" id="PF03050">
    <property type="entry name" value="DDE_Tnp_IS66"/>
    <property type="match status" value="1"/>
</dbReference>
<dbReference type="InterPro" id="IPR024463">
    <property type="entry name" value="Transposase_TnpC_homeodom"/>
</dbReference>
<feature type="compositionally biased region" description="Basic and acidic residues" evidence="1">
    <location>
        <begin position="52"/>
        <end position="61"/>
    </location>
</feature>
<evidence type="ECO:0000259" key="3">
    <source>
        <dbReference type="Pfam" id="PF13007"/>
    </source>
</evidence>
<accession>J9FX33</accession>
<organism evidence="4">
    <name type="scientific">gut metagenome</name>
    <dbReference type="NCBI Taxonomy" id="749906"/>
    <lineage>
        <taxon>unclassified sequences</taxon>
        <taxon>metagenomes</taxon>
        <taxon>organismal metagenomes</taxon>
    </lineage>
</organism>
<evidence type="ECO:0000256" key="1">
    <source>
        <dbReference type="SAM" id="MobiDB-lite"/>
    </source>
</evidence>
<name>J9FX33_9ZZZZ</name>
<dbReference type="AlphaFoldDB" id="J9FX33"/>
<feature type="region of interest" description="Disordered" evidence="1">
    <location>
        <begin position="52"/>
        <end position="71"/>
    </location>
</feature>
<dbReference type="Pfam" id="PF13007">
    <property type="entry name" value="LZ_Tnp_IS66"/>
    <property type="match status" value="1"/>
</dbReference>
<feature type="non-terminal residue" evidence="4">
    <location>
        <position position="1"/>
    </location>
</feature>
<reference evidence="4" key="1">
    <citation type="journal article" date="2012" name="PLoS ONE">
        <title>Gene sets for utilization of primary and secondary nutrition supplies in the distal gut of endangered iberian lynx.</title>
        <authorList>
            <person name="Alcaide M."/>
            <person name="Messina E."/>
            <person name="Richter M."/>
            <person name="Bargiela R."/>
            <person name="Peplies J."/>
            <person name="Huws S.A."/>
            <person name="Newbold C.J."/>
            <person name="Golyshin P.N."/>
            <person name="Simon M.A."/>
            <person name="Lopez G."/>
            <person name="Yakimov M.M."/>
            <person name="Ferrer M."/>
        </authorList>
    </citation>
    <scope>NUCLEOTIDE SEQUENCE</scope>
</reference>
<evidence type="ECO:0000259" key="2">
    <source>
        <dbReference type="Pfam" id="PF03050"/>
    </source>
</evidence>
<comment type="caution">
    <text evidence="4">The sequence shown here is derived from an EMBL/GenBank/DDBJ whole genome shotgun (WGS) entry which is preliminary data.</text>
</comment>
<dbReference type="InterPro" id="IPR004291">
    <property type="entry name" value="Transposase_IS66_central"/>
</dbReference>
<dbReference type="EMBL" id="AMCI01006554">
    <property type="protein sequence ID" value="EJW94137.1"/>
    <property type="molecule type" value="Genomic_DNA"/>
</dbReference>